<protein>
    <submittedName>
        <fullName evidence="2">Ribonuclease H-like domain containing protein</fullName>
    </submittedName>
</protein>
<proteinExistence type="predicted"/>
<gene>
    <name evidence="2" type="ORF">UFOVP437_10</name>
</gene>
<dbReference type="InterPro" id="IPR036397">
    <property type="entry name" value="RNaseH_sf"/>
</dbReference>
<dbReference type="SUPFAM" id="SSF53098">
    <property type="entry name" value="Ribonuclease H-like"/>
    <property type="match status" value="1"/>
</dbReference>
<accession>A0A6J5MFA7</accession>
<dbReference type="Gene3D" id="3.30.420.10">
    <property type="entry name" value="Ribonuclease H-like superfamily/Ribonuclease H"/>
    <property type="match status" value="1"/>
</dbReference>
<dbReference type="InterPro" id="IPR012337">
    <property type="entry name" value="RNaseH-like_sf"/>
</dbReference>
<name>A0A6J5MFA7_9CAUD</name>
<organism evidence="2">
    <name type="scientific">uncultured Caudovirales phage</name>
    <dbReference type="NCBI Taxonomy" id="2100421"/>
    <lineage>
        <taxon>Viruses</taxon>
        <taxon>Duplodnaviria</taxon>
        <taxon>Heunggongvirae</taxon>
        <taxon>Uroviricota</taxon>
        <taxon>Caudoviricetes</taxon>
        <taxon>Peduoviridae</taxon>
        <taxon>Maltschvirus</taxon>
        <taxon>Maltschvirus maltsch</taxon>
    </lineage>
</organism>
<dbReference type="InterPro" id="IPR038720">
    <property type="entry name" value="YprB_RNase_H-like_dom"/>
</dbReference>
<dbReference type="Pfam" id="PF13482">
    <property type="entry name" value="RNase_H_2"/>
    <property type="match status" value="1"/>
</dbReference>
<feature type="domain" description="YprB ribonuclease H-like" evidence="1">
    <location>
        <begin position="36"/>
        <end position="177"/>
    </location>
</feature>
<reference evidence="2" key="1">
    <citation type="submission" date="2020-04" db="EMBL/GenBank/DDBJ databases">
        <authorList>
            <person name="Chiriac C."/>
            <person name="Salcher M."/>
            <person name="Ghai R."/>
            <person name="Kavagutti S V."/>
        </authorList>
    </citation>
    <scope>NUCLEOTIDE SEQUENCE</scope>
</reference>
<evidence type="ECO:0000259" key="1">
    <source>
        <dbReference type="Pfam" id="PF13482"/>
    </source>
</evidence>
<dbReference type="GO" id="GO:0003676">
    <property type="term" value="F:nucleic acid binding"/>
    <property type="evidence" value="ECO:0007669"/>
    <property type="project" value="InterPro"/>
</dbReference>
<evidence type="ECO:0000313" key="2">
    <source>
        <dbReference type="EMBL" id="CAB4142409.1"/>
    </source>
</evidence>
<sequence length="241" mass="27641">MKILFLDLETSPNLAHVWGLWDQNIAITQIERSTEVICWGARWLGSDKVIFKSVHHHGKKVMLDELHKLMDEADVLIGWNSAAFDSKHIKREFVENGYLPPSPWIELDLMKTVKGQFKFPSNKLDYVAQKLGVGAKVSHAGFQLWLDCMAGNPKAWKLMKEYQIQDVNLLLDLYDILLPWIKNHPHLGVANGEAISCRNCASENLIKYGYRYTQNGKYQRYLCQECGYSLKGETVLTGKRT</sequence>
<dbReference type="EMBL" id="LR796417">
    <property type="protein sequence ID" value="CAB4142409.1"/>
    <property type="molecule type" value="Genomic_DNA"/>
</dbReference>